<reference evidence="5" key="1">
    <citation type="submission" date="2025-02" db="EMBL/GenBank/DDBJ databases">
        <authorList>
            <consortium name="NCBI Genome Project"/>
        </authorList>
    </citation>
    <scope>NUCLEOTIDE SEQUENCE</scope>
</reference>
<dbReference type="KEGG" id="ang:An01g07070"/>
<dbReference type="SMART" id="SM00072">
    <property type="entry name" value="GuKc"/>
    <property type="match status" value="1"/>
</dbReference>
<comment type="similarity">
    <text evidence="1">Belongs to the guanylate kinase family.</text>
</comment>
<dbReference type="Gene3D" id="3.30.63.10">
    <property type="entry name" value="Guanylate Kinase phosphate binding domain"/>
    <property type="match status" value="1"/>
</dbReference>
<dbReference type="InterPro" id="IPR027417">
    <property type="entry name" value="P-loop_NTPase"/>
</dbReference>
<name>A0AAJ8BTR9_ASPNG</name>
<dbReference type="PANTHER" id="PTHR23117">
    <property type="entry name" value="GUANYLATE KINASE-RELATED"/>
    <property type="match status" value="1"/>
</dbReference>
<dbReference type="AlphaFoldDB" id="A0AAJ8BTR9"/>
<dbReference type="GO" id="GO:0016301">
    <property type="term" value="F:kinase activity"/>
    <property type="evidence" value="ECO:0007669"/>
    <property type="project" value="UniProtKB-KW"/>
</dbReference>
<dbReference type="PROSITE" id="PS50052">
    <property type="entry name" value="GUANYLATE_KINASE_2"/>
    <property type="match status" value="1"/>
</dbReference>
<reference evidence="5" key="2">
    <citation type="submission" date="2025-08" db="UniProtKB">
        <authorList>
            <consortium name="RefSeq"/>
        </authorList>
    </citation>
    <scope>IDENTIFICATION</scope>
</reference>
<dbReference type="GeneID" id="84589992"/>
<dbReference type="Pfam" id="PF00625">
    <property type="entry name" value="Guanylate_kin"/>
    <property type="match status" value="1"/>
</dbReference>
<feature type="domain" description="Guanylate kinase-like" evidence="4">
    <location>
        <begin position="31"/>
        <end position="216"/>
    </location>
</feature>
<evidence type="ECO:0000256" key="2">
    <source>
        <dbReference type="ARBA" id="ARBA00022679"/>
    </source>
</evidence>
<keyword evidence="2" id="KW-0808">Transferase</keyword>
<dbReference type="InterPro" id="IPR008144">
    <property type="entry name" value="Guanylate_kin-like_dom"/>
</dbReference>
<feature type="non-terminal residue" evidence="5">
    <location>
        <position position="234"/>
    </location>
</feature>
<dbReference type="PANTHER" id="PTHR23117:SF13">
    <property type="entry name" value="GUANYLATE KINASE"/>
    <property type="match status" value="1"/>
</dbReference>
<proteinExistence type="inferred from homology"/>
<protein>
    <recommendedName>
        <fullName evidence="4">Guanylate kinase-like domain-containing protein</fullName>
    </recommendedName>
</protein>
<keyword evidence="3" id="KW-0418">Kinase</keyword>
<dbReference type="InterPro" id="IPR008145">
    <property type="entry name" value="GK/Ca_channel_bsu"/>
</dbReference>
<evidence type="ECO:0000313" key="5">
    <source>
        <dbReference type="RefSeq" id="XP_059603212.1"/>
    </source>
</evidence>
<evidence type="ECO:0000256" key="3">
    <source>
        <dbReference type="ARBA" id="ARBA00022777"/>
    </source>
</evidence>
<evidence type="ECO:0000256" key="1">
    <source>
        <dbReference type="ARBA" id="ARBA00005790"/>
    </source>
</evidence>
<gene>
    <name evidence="5" type="ORF">An01g07070</name>
</gene>
<dbReference type="SUPFAM" id="SSF52540">
    <property type="entry name" value="P-loop containing nucleoside triphosphate hydrolases"/>
    <property type="match status" value="1"/>
</dbReference>
<dbReference type="RefSeq" id="XP_059603212.1">
    <property type="nucleotide sequence ID" value="XM_059749098.1"/>
</dbReference>
<accession>A0AAJ8BTR9</accession>
<sequence>MLDHTILVILYQSTTYPPPISKPTKMPRIKSHPIIISGPSGVGKGTLIHKLITTHPNTFSLTISHTTRAPRANEIHEKDYFFVDSPIFNTLNSQGAFVENATFSGYQYGKSRRAIADQLDKGLIPVLDTDVQGARHMKAESSGVEARYVFIRPPSFEVLERLRGRGTEREEDVRRRLERARAEAEGAVEGGLYDTIWRGRLGSWKSGCLEASGVVSRDGMCRICCRSVIGIGVG</sequence>
<evidence type="ECO:0000259" key="4">
    <source>
        <dbReference type="PROSITE" id="PS50052"/>
    </source>
</evidence>
<dbReference type="Gene3D" id="3.40.50.300">
    <property type="entry name" value="P-loop containing nucleotide triphosphate hydrolases"/>
    <property type="match status" value="1"/>
</dbReference>
<organism evidence="5">
    <name type="scientific">Aspergillus niger</name>
    <dbReference type="NCBI Taxonomy" id="5061"/>
    <lineage>
        <taxon>Eukaryota</taxon>
        <taxon>Fungi</taxon>
        <taxon>Dikarya</taxon>
        <taxon>Ascomycota</taxon>
        <taxon>Pezizomycotina</taxon>
        <taxon>Eurotiomycetes</taxon>
        <taxon>Eurotiomycetidae</taxon>
        <taxon>Eurotiales</taxon>
        <taxon>Aspergillaceae</taxon>
        <taxon>Aspergillus</taxon>
        <taxon>Aspergillus subgen. Circumdati</taxon>
    </lineage>
</organism>
<dbReference type="CDD" id="cd00071">
    <property type="entry name" value="GMPK"/>
    <property type="match status" value="1"/>
</dbReference>